<dbReference type="EMBL" id="JQFZ01000250">
    <property type="protein sequence ID" value="KGO53433.1"/>
    <property type="molecule type" value="Genomic_DNA"/>
</dbReference>
<protein>
    <submittedName>
        <fullName evidence="1">Uncharacterized protein</fullName>
    </submittedName>
</protein>
<proteinExistence type="predicted"/>
<dbReference type="RefSeq" id="XP_016596035.1">
    <property type="nucleotide sequence ID" value="XM_016743313.1"/>
</dbReference>
<evidence type="ECO:0000313" key="2">
    <source>
        <dbReference type="Proteomes" id="UP000030143"/>
    </source>
</evidence>
<name>A0A0A2JFH6_PENEN</name>
<sequence length="89" mass="10104">MNKFARKMDTNVLYYVASVLSPRIKSSLIGTQMNAPDVGMIISQVREFLKKEYPYEPSMCSRPPAGYFRDYVEDSSKSIAVTADASFRH</sequence>
<organism evidence="1 2">
    <name type="scientific">Penicillium expansum</name>
    <name type="common">Blue mold rot fungus</name>
    <dbReference type="NCBI Taxonomy" id="27334"/>
    <lineage>
        <taxon>Eukaryota</taxon>
        <taxon>Fungi</taxon>
        <taxon>Dikarya</taxon>
        <taxon>Ascomycota</taxon>
        <taxon>Pezizomycotina</taxon>
        <taxon>Eurotiomycetes</taxon>
        <taxon>Eurotiomycetidae</taxon>
        <taxon>Eurotiales</taxon>
        <taxon>Aspergillaceae</taxon>
        <taxon>Penicillium</taxon>
    </lineage>
</organism>
<reference evidence="1 2" key="1">
    <citation type="journal article" date="2015" name="Mol. Plant Microbe Interact.">
        <title>Genome, transcriptome, and functional analyses of Penicillium expansum provide new insights into secondary metabolism and pathogenicity.</title>
        <authorList>
            <person name="Ballester A.R."/>
            <person name="Marcet-Houben M."/>
            <person name="Levin E."/>
            <person name="Sela N."/>
            <person name="Selma-Lazaro C."/>
            <person name="Carmona L."/>
            <person name="Wisniewski M."/>
            <person name="Droby S."/>
            <person name="Gonzalez-Candelas L."/>
            <person name="Gabaldon T."/>
        </authorList>
    </citation>
    <scope>NUCLEOTIDE SEQUENCE [LARGE SCALE GENOMIC DNA]</scope>
    <source>
        <strain evidence="1 2">MD-8</strain>
    </source>
</reference>
<dbReference type="GeneID" id="27678732"/>
<dbReference type="AlphaFoldDB" id="A0A0A2JFH6"/>
<evidence type="ECO:0000313" key="1">
    <source>
        <dbReference type="EMBL" id="KGO53433.1"/>
    </source>
</evidence>
<gene>
    <name evidence="1" type="ORF">PEX2_060400</name>
</gene>
<comment type="caution">
    <text evidence="1">The sequence shown here is derived from an EMBL/GenBank/DDBJ whole genome shotgun (WGS) entry which is preliminary data.</text>
</comment>
<accession>A0A0A2JFH6</accession>
<keyword evidence="2" id="KW-1185">Reference proteome</keyword>
<dbReference type="VEuPathDB" id="FungiDB:PEXP_068860"/>
<dbReference type="HOGENOM" id="CLU_2455432_0_0_1"/>
<dbReference type="Proteomes" id="UP000030143">
    <property type="component" value="Unassembled WGS sequence"/>
</dbReference>